<dbReference type="InterPro" id="IPR003965">
    <property type="entry name" value="Fatty_acid_synthase"/>
</dbReference>
<dbReference type="Gene3D" id="3.10.129.10">
    <property type="entry name" value="Hotdog Thioesterase"/>
    <property type="match status" value="1"/>
</dbReference>
<keyword evidence="3" id="KW-1185">Reference proteome</keyword>
<gene>
    <name evidence="2" type="ORF">OE749_00905</name>
</gene>
<dbReference type="Pfam" id="PF01575">
    <property type="entry name" value="MaoC_dehydratas"/>
    <property type="match status" value="1"/>
</dbReference>
<sequence>MNCLDAPTIRYQAMPTIWPLLLKSAVKRGCNQSQQKDLSLLPAFHCERVVFPAQRYLESVHKVLQYAPQAHMQMHPILPHFEAFKFHLAMMLRKEFPFSPMGVIHKRNSISVLQPITRDKEGELVCSIGQIIHVEKGVKFTINSNLIIDSKIAWKSVSTYFKRREIKDKLNQSRQTVRNDGVPDDANLLANMRFASNAGRQYARISGDYNPIHISAVMAQLFGFKASIAHGMYSKARLLSFLMTHPQGIKPQQVCGQAFKSFSIDVEFKQAIILPSTLVCVANTEKNSDVCEYSLSSKDFKRLHLRAKVLHGLPVWNEAAKV</sequence>
<dbReference type="Proteomes" id="UP001652504">
    <property type="component" value="Unassembled WGS sequence"/>
</dbReference>
<protein>
    <submittedName>
        <fullName evidence="2">MaoC/PaaZ C-terminal domain-containing protein</fullName>
    </submittedName>
</protein>
<name>A0ABT3A4S8_9ALTE</name>
<comment type="caution">
    <text evidence="2">The sequence shown here is derived from an EMBL/GenBank/DDBJ whole genome shotgun (WGS) entry which is preliminary data.</text>
</comment>
<evidence type="ECO:0000313" key="2">
    <source>
        <dbReference type="EMBL" id="MCV2883252.1"/>
    </source>
</evidence>
<dbReference type="PANTHER" id="PTHR43841">
    <property type="entry name" value="3-HYDROXYACYL-THIOESTER DEHYDRATASE HTDX-RELATED"/>
    <property type="match status" value="1"/>
</dbReference>
<dbReference type="EMBL" id="JAOWKX010000001">
    <property type="protein sequence ID" value="MCV2883252.1"/>
    <property type="molecule type" value="Genomic_DNA"/>
</dbReference>
<dbReference type="InterPro" id="IPR002539">
    <property type="entry name" value="MaoC-like_dom"/>
</dbReference>
<dbReference type="SUPFAM" id="SSF54637">
    <property type="entry name" value="Thioesterase/thiol ester dehydrase-isomerase"/>
    <property type="match status" value="1"/>
</dbReference>
<proteinExistence type="predicted"/>
<accession>A0ABT3A4S8</accession>
<dbReference type="InterPro" id="IPR029069">
    <property type="entry name" value="HotDog_dom_sf"/>
</dbReference>
<dbReference type="PRINTS" id="PR01483">
    <property type="entry name" value="FASYNTHASE"/>
</dbReference>
<evidence type="ECO:0000313" key="3">
    <source>
        <dbReference type="Proteomes" id="UP001652504"/>
    </source>
</evidence>
<feature type="domain" description="MaoC-like" evidence="1">
    <location>
        <begin position="199"/>
        <end position="290"/>
    </location>
</feature>
<reference evidence="2 3" key="1">
    <citation type="submission" date="2022-10" db="EMBL/GenBank/DDBJ databases">
        <title>Aestuariibacter sp. AA17 isolated from Montipora capitata coral fragment.</title>
        <authorList>
            <person name="Emsley S.A."/>
            <person name="Pfannmuller K.M."/>
            <person name="Loughran R.M."/>
            <person name="Shlafstein M."/>
            <person name="Papke E."/>
            <person name="Saw J.H."/>
            <person name="Ushijima B."/>
            <person name="Videau P."/>
        </authorList>
    </citation>
    <scope>NUCLEOTIDE SEQUENCE [LARGE SCALE GENOMIC DNA]</scope>
    <source>
        <strain evidence="2 3">AA17</strain>
    </source>
</reference>
<dbReference type="PANTHER" id="PTHR43841:SF3">
    <property type="entry name" value="(3R)-HYDROXYACYL-ACP DEHYDRATASE SUBUNIT HADB"/>
    <property type="match status" value="1"/>
</dbReference>
<dbReference type="RefSeq" id="WP_263710451.1">
    <property type="nucleotide sequence ID" value="NZ_JAOWKX010000001.1"/>
</dbReference>
<organism evidence="2 3">
    <name type="scientific">Fluctibacter corallii</name>
    <dbReference type="NCBI Taxonomy" id="2984329"/>
    <lineage>
        <taxon>Bacteria</taxon>
        <taxon>Pseudomonadati</taxon>
        <taxon>Pseudomonadota</taxon>
        <taxon>Gammaproteobacteria</taxon>
        <taxon>Alteromonadales</taxon>
        <taxon>Alteromonadaceae</taxon>
        <taxon>Fluctibacter</taxon>
    </lineage>
</organism>
<evidence type="ECO:0000259" key="1">
    <source>
        <dbReference type="Pfam" id="PF01575"/>
    </source>
</evidence>